<keyword evidence="4" id="KW-0547">Nucleotide-binding</keyword>
<reference evidence="8 9" key="1">
    <citation type="submission" date="2006-02" db="EMBL/GenBank/DDBJ databases">
        <authorList>
            <person name="Pinhassi J."/>
            <person name="Pedros-Alio C."/>
            <person name="Ferriera S."/>
            <person name="Johnson J."/>
            <person name="Kravitz S."/>
            <person name="Halpern A."/>
            <person name="Remington K."/>
            <person name="Beeson K."/>
            <person name="Tran B."/>
            <person name="Rogers Y.-H."/>
            <person name="Friedman R."/>
            <person name="Venter J.C."/>
        </authorList>
    </citation>
    <scope>NUCLEOTIDE SEQUENCE [LARGE SCALE GENOMIC DNA]</scope>
    <source>
        <strain evidence="8 9">MED297</strain>
    </source>
</reference>
<organism evidence="8 9">
    <name type="scientific">Reinekea blandensis MED297</name>
    <dbReference type="NCBI Taxonomy" id="314283"/>
    <lineage>
        <taxon>Bacteria</taxon>
        <taxon>Pseudomonadati</taxon>
        <taxon>Pseudomonadota</taxon>
        <taxon>Gammaproteobacteria</taxon>
        <taxon>Oceanospirillales</taxon>
        <taxon>Saccharospirillaceae</taxon>
        <taxon>Reinekea</taxon>
    </lineage>
</organism>
<evidence type="ECO:0000256" key="3">
    <source>
        <dbReference type="ARBA" id="ARBA00022679"/>
    </source>
</evidence>
<evidence type="ECO:0000256" key="2">
    <source>
        <dbReference type="ARBA" id="ARBA00012438"/>
    </source>
</evidence>
<dbReference type="SUPFAM" id="SSF55781">
    <property type="entry name" value="GAF domain-like"/>
    <property type="match status" value="1"/>
</dbReference>
<dbReference type="Proteomes" id="UP000005953">
    <property type="component" value="Unassembled WGS sequence"/>
</dbReference>
<dbReference type="InterPro" id="IPR005467">
    <property type="entry name" value="His_kinase_dom"/>
</dbReference>
<comment type="catalytic activity">
    <reaction evidence="1">
        <text>ATP + protein L-histidine = ADP + protein N-phospho-L-histidine.</text>
        <dbReference type="EC" id="2.7.13.3"/>
    </reaction>
</comment>
<dbReference type="PANTHER" id="PTHR44936">
    <property type="entry name" value="SENSOR PROTEIN CREC"/>
    <property type="match status" value="1"/>
</dbReference>
<dbReference type="EMBL" id="AAOE01000026">
    <property type="protein sequence ID" value="EAR08056.1"/>
    <property type="molecule type" value="Genomic_DNA"/>
</dbReference>
<dbReference type="AlphaFoldDB" id="A4BIH7"/>
<sequence length="417" mass="46859">MTYLERLNNAFERLKQARSADDLYRQAVLAAQQQLGFDRAGIFLYDRSANQIVGTWGNDANGQLRDERDYRAPMEKHLIVQASDPHIRLTEDAPLKELGQTVGTGWHLQAAIFSGEELHGWLFVDNLIHHQPITDEQFHVIQSFSNALGQLIIHSQIEDTLIDALDSLVSHENQTLSALDRVSQLEAQIAGSRRLVQLAERLSGLVPMSARAVGNLVNFVSLLSSTQFADSDQALLASAQKSANQLSRIYRYFDQKVHEATENDIQTLEASVVQHYWQNQFNPLFRTTPHELEIHTNTPEDDIALPLILLTQLVKELLTNALCHGLEKSTGGRACVTLEQSDRLLCVHVEDSGIGLEPDQYEEVLKLFVTSKPNEYLGTGLNVTQHYTERWLNGQLELSESPLGGLRCTIRIPRPDN</sequence>
<dbReference type="InterPro" id="IPR029016">
    <property type="entry name" value="GAF-like_dom_sf"/>
</dbReference>
<dbReference type="HOGENOM" id="CLU_658672_0_0_6"/>
<keyword evidence="6" id="KW-0067">ATP-binding</keyword>
<keyword evidence="5" id="KW-0418">Kinase</keyword>
<evidence type="ECO:0000256" key="1">
    <source>
        <dbReference type="ARBA" id="ARBA00000085"/>
    </source>
</evidence>
<evidence type="ECO:0000313" key="8">
    <source>
        <dbReference type="EMBL" id="EAR08056.1"/>
    </source>
</evidence>
<dbReference type="PROSITE" id="PS50109">
    <property type="entry name" value="HIS_KIN"/>
    <property type="match status" value="1"/>
</dbReference>
<dbReference type="EC" id="2.7.13.3" evidence="2"/>
<dbReference type="InterPro" id="IPR003594">
    <property type="entry name" value="HATPase_dom"/>
</dbReference>
<feature type="domain" description="Histidine kinase" evidence="7">
    <location>
        <begin position="310"/>
        <end position="416"/>
    </location>
</feature>
<dbReference type="GO" id="GO:0005524">
    <property type="term" value="F:ATP binding"/>
    <property type="evidence" value="ECO:0007669"/>
    <property type="project" value="UniProtKB-KW"/>
</dbReference>
<accession>A4BIH7</accession>
<evidence type="ECO:0000256" key="4">
    <source>
        <dbReference type="ARBA" id="ARBA00022741"/>
    </source>
</evidence>
<name>A4BIH7_9GAMM</name>
<comment type="caution">
    <text evidence="8">The sequence shown here is derived from an EMBL/GenBank/DDBJ whole genome shotgun (WGS) entry which is preliminary data.</text>
</comment>
<evidence type="ECO:0000259" key="7">
    <source>
        <dbReference type="PROSITE" id="PS50109"/>
    </source>
</evidence>
<proteinExistence type="predicted"/>
<dbReference type="OrthoDB" id="9760752at2"/>
<evidence type="ECO:0000256" key="5">
    <source>
        <dbReference type="ARBA" id="ARBA00022777"/>
    </source>
</evidence>
<dbReference type="Gene3D" id="3.30.565.10">
    <property type="entry name" value="Histidine kinase-like ATPase, C-terminal domain"/>
    <property type="match status" value="1"/>
</dbReference>
<dbReference type="Gene3D" id="3.30.450.40">
    <property type="match status" value="1"/>
</dbReference>
<dbReference type="SUPFAM" id="SSF55874">
    <property type="entry name" value="ATPase domain of HSP90 chaperone/DNA topoisomerase II/histidine kinase"/>
    <property type="match status" value="1"/>
</dbReference>
<dbReference type="RefSeq" id="WP_008045474.1">
    <property type="nucleotide sequence ID" value="NZ_CH724152.1"/>
</dbReference>
<dbReference type="InterPro" id="IPR036890">
    <property type="entry name" value="HATPase_C_sf"/>
</dbReference>
<dbReference type="PANTHER" id="PTHR44936:SF10">
    <property type="entry name" value="SENSOR PROTEIN RSTB"/>
    <property type="match status" value="1"/>
</dbReference>
<protein>
    <recommendedName>
        <fullName evidence="2">histidine kinase</fullName>
        <ecNumber evidence="2">2.7.13.3</ecNumber>
    </recommendedName>
</protein>
<gene>
    <name evidence="8" type="ORF">MED297_07431</name>
</gene>
<dbReference type="STRING" id="314283.MED297_07431"/>
<dbReference type="Pfam" id="PF02518">
    <property type="entry name" value="HATPase_c"/>
    <property type="match status" value="1"/>
</dbReference>
<evidence type="ECO:0000313" key="9">
    <source>
        <dbReference type="Proteomes" id="UP000005953"/>
    </source>
</evidence>
<evidence type="ECO:0000256" key="6">
    <source>
        <dbReference type="ARBA" id="ARBA00022840"/>
    </source>
</evidence>
<keyword evidence="9" id="KW-1185">Reference proteome</keyword>
<keyword evidence="3" id="KW-0808">Transferase</keyword>
<dbReference type="SMART" id="SM00387">
    <property type="entry name" value="HATPase_c"/>
    <property type="match status" value="1"/>
</dbReference>
<dbReference type="InterPro" id="IPR050980">
    <property type="entry name" value="2C_sensor_his_kinase"/>
</dbReference>
<dbReference type="GO" id="GO:0004673">
    <property type="term" value="F:protein histidine kinase activity"/>
    <property type="evidence" value="ECO:0007669"/>
    <property type="project" value="UniProtKB-EC"/>
</dbReference>